<feature type="region of interest" description="Disordered" evidence="1">
    <location>
        <begin position="167"/>
        <end position="213"/>
    </location>
</feature>
<dbReference type="AlphaFoldDB" id="A0A0P7HXC5"/>
<evidence type="ECO:0000313" key="4">
    <source>
        <dbReference type="Proteomes" id="UP000050535"/>
    </source>
</evidence>
<accession>A0A0P7HXC5</accession>
<evidence type="ECO:0000259" key="2">
    <source>
        <dbReference type="Pfam" id="PF24038"/>
    </source>
</evidence>
<sequence length="213" mass="23691">MTDRREEFDAPPDSEPPDAEEAFSLLSKSLRLDIIRVLWQAGRGNPVRFSELYDRVDVRGTSQFNYHLQQLVPHYVRKSEEGYRLTEAGERIVRAVNAGIYTEYTEMAGFDVRGPVTTVDLQRSAASTSVVGSVSTAGSATTASSTSASPERCHWADSIGVRYRLRSLGQDTGRTSQKRPLPGLQRADGTWPQQPDPGHARYGYPSGFRLQRV</sequence>
<keyword evidence="4" id="KW-1185">Reference proteome</keyword>
<protein>
    <recommendedName>
        <fullName evidence="2">DUF7347 domain-containing protein</fullName>
    </recommendedName>
</protein>
<evidence type="ECO:0000313" key="3">
    <source>
        <dbReference type="EMBL" id="KPN29028.1"/>
    </source>
</evidence>
<dbReference type="STRING" id="699431.SY89_03262"/>
<feature type="region of interest" description="Disordered" evidence="1">
    <location>
        <begin position="130"/>
        <end position="151"/>
    </location>
</feature>
<dbReference type="InterPro" id="IPR055771">
    <property type="entry name" value="DUF7347"/>
</dbReference>
<dbReference type="Gene3D" id="1.10.10.10">
    <property type="entry name" value="Winged helix-like DNA-binding domain superfamily/Winged helix DNA-binding domain"/>
    <property type="match status" value="1"/>
</dbReference>
<organism evidence="3 4">
    <name type="scientific">Halolamina pelagica</name>
    <dbReference type="NCBI Taxonomy" id="699431"/>
    <lineage>
        <taxon>Archaea</taxon>
        <taxon>Methanobacteriati</taxon>
        <taxon>Methanobacteriota</taxon>
        <taxon>Stenosarchaea group</taxon>
        <taxon>Halobacteria</taxon>
        <taxon>Halobacteriales</taxon>
        <taxon>Haloferacaceae</taxon>
    </lineage>
</organism>
<dbReference type="EMBL" id="LGUC01000002">
    <property type="protein sequence ID" value="KPN29028.1"/>
    <property type="molecule type" value="Genomic_DNA"/>
</dbReference>
<reference evidence="4" key="1">
    <citation type="submission" date="2013-11" db="EMBL/GenBank/DDBJ databases">
        <authorList>
            <person name="Hoang H.T."/>
            <person name="Killian M.L."/>
            <person name="Madson D.M."/>
            <person name="Arruda P.H.E."/>
            <person name="Sun D."/>
            <person name="Schwartz K.J."/>
            <person name="Yoon K."/>
        </authorList>
    </citation>
    <scope>NUCLEOTIDE SEQUENCE [LARGE SCALE GENOMIC DNA]</scope>
    <source>
        <strain evidence="4">CDK2</strain>
    </source>
</reference>
<dbReference type="Proteomes" id="UP000050535">
    <property type="component" value="Unassembled WGS sequence"/>
</dbReference>
<dbReference type="InterPro" id="IPR036390">
    <property type="entry name" value="WH_DNA-bd_sf"/>
</dbReference>
<dbReference type="InterPro" id="IPR036388">
    <property type="entry name" value="WH-like_DNA-bd_sf"/>
</dbReference>
<feature type="domain" description="DUF7347" evidence="2">
    <location>
        <begin position="20"/>
        <end position="96"/>
    </location>
</feature>
<gene>
    <name evidence="3" type="ORF">SY89_03262</name>
</gene>
<dbReference type="Pfam" id="PF24038">
    <property type="entry name" value="DUF7347"/>
    <property type="match status" value="1"/>
</dbReference>
<dbReference type="SUPFAM" id="SSF46785">
    <property type="entry name" value="Winged helix' DNA-binding domain"/>
    <property type="match status" value="1"/>
</dbReference>
<name>A0A0P7HXC5_9EURY</name>
<evidence type="ECO:0000256" key="1">
    <source>
        <dbReference type="SAM" id="MobiDB-lite"/>
    </source>
</evidence>
<feature type="compositionally biased region" description="Low complexity" evidence="1">
    <location>
        <begin position="130"/>
        <end position="149"/>
    </location>
</feature>
<comment type="caution">
    <text evidence="3">The sequence shown here is derived from an EMBL/GenBank/DDBJ whole genome shotgun (WGS) entry which is preliminary data.</text>
</comment>
<proteinExistence type="predicted"/>